<organism evidence="2 3">
    <name type="scientific">Streptomyces wedmorensis</name>
    <dbReference type="NCBI Taxonomy" id="43759"/>
    <lineage>
        <taxon>Bacteria</taxon>
        <taxon>Bacillati</taxon>
        <taxon>Actinomycetota</taxon>
        <taxon>Actinomycetes</taxon>
        <taxon>Kitasatosporales</taxon>
        <taxon>Streptomycetaceae</taxon>
        <taxon>Streptomyces</taxon>
    </lineage>
</organism>
<dbReference type="PANTHER" id="PTHR43796:SF2">
    <property type="entry name" value="CARBOXYNORSPERMIDINE SYNTHASE"/>
    <property type="match status" value="1"/>
</dbReference>
<dbReference type="SUPFAM" id="SSF51735">
    <property type="entry name" value="NAD(P)-binding Rossmann-fold domains"/>
    <property type="match status" value="1"/>
</dbReference>
<gene>
    <name evidence="2" type="ORF">ACFQ63_23505</name>
</gene>
<dbReference type="Gene3D" id="3.30.360.10">
    <property type="entry name" value="Dihydrodipicolinate Reductase, domain 2"/>
    <property type="match status" value="1"/>
</dbReference>
<evidence type="ECO:0000313" key="3">
    <source>
        <dbReference type="Proteomes" id="UP001600424"/>
    </source>
</evidence>
<dbReference type="Gene3D" id="3.40.50.720">
    <property type="entry name" value="NAD(P)-binding Rossmann-like Domain"/>
    <property type="match status" value="1"/>
</dbReference>
<evidence type="ECO:0000259" key="1">
    <source>
        <dbReference type="Pfam" id="PF03435"/>
    </source>
</evidence>
<dbReference type="Proteomes" id="UP001600424">
    <property type="component" value="Unassembled WGS sequence"/>
</dbReference>
<comment type="caution">
    <text evidence="2">The sequence shown here is derived from an EMBL/GenBank/DDBJ whole genome shotgun (WGS) entry which is preliminary data.</text>
</comment>
<dbReference type="InterPro" id="IPR036291">
    <property type="entry name" value="NAD(P)-bd_dom_sf"/>
</dbReference>
<name>A0ABW6J0S6_STRWE</name>
<dbReference type="EMBL" id="JBHTRV010000018">
    <property type="protein sequence ID" value="MFE5982672.1"/>
    <property type="molecule type" value="Genomic_DNA"/>
</dbReference>
<dbReference type="RefSeq" id="WP_386255172.1">
    <property type="nucleotide sequence ID" value="NZ_JBHTRV010000018.1"/>
</dbReference>
<dbReference type="PANTHER" id="PTHR43796">
    <property type="entry name" value="CARBOXYNORSPERMIDINE SYNTHASE"/>
    <property type="match status" value="1"/>
</dbReference>
<reference evidence="2 3" key="1">
    <citation type="submission" date="2024-09" db="EMBL/GenBank/DDBJ databases">
        <title>The Natural Products Discovery Center: Release of the First 8490 Sequenced Strains for Exploring Actinobacteria Biosynthetic Diversity.</title>
        <authorList>
            <person name="Kalkreuter E."/>
            <person name="Kautsar S.A."/>
            <person name="Yang D."/>
            <person name="Bader C.D."/>
            <person name="Teijaro C.N."/>
            <person name="Fluegel L."/>
            <person name="Davis C.M."/>
            <person name="Simpson J.R."/>
            <person name="Lauterbach L."/>
            <person name="Steele A.D."/>
            <person name="Gui C."/>
            <person name="Meng S."/>
            <person name="Li G."/>
            <person name="Viehrig K."/>
            <person name="Ye F."/>
            <person name="Su P."/>
            <person name="Kiefer A.F."/>
            <person name="Nichols A."/>
            <person name="Cepeda A.J."/>
            <person name="Yan W."/>
            <person name="Fan B."/>
            <person name="Jiang Y."/>
            <person name="Adhikari A."/>
            <person name="Zheng C.-J."/>
            <person name="Schuster L."/>
            <person name="Cowan T.M."/>
            <person name="Smanski M.J."/>
            <person name="Chevrette M.G."/>
            <person name="De Carvalho L.P.S."/>
            <person name="Shen B."/>
        </authorList>
    </citation>
    <scope>NUCLEOTIDE SEQUENCE [LARGE SCALE GENOMIC DNA]</scope>
    <source>
        <strain evidence="2 3">NPDC056472</strain>
    </source>
</reference>
<dbReference type="Pfam" id="PF03435">
    <property type="entry name" value="Sacchrp_dh_NADP"/>
    <property type="match status" value="1"/>
</dbReference>
<evidence type="ECO:0000313" key="2">
    <source>
        <dbReference type="EMBL" id="MFE5982672.1"/>
    </source>
</evidence>
<keyword evidence="3" id="KW-1185">Reference proteome</keyword>
<protein>
    <submittedName>
        <fullName evidence="2">Saccharopine dehydrogenase family protein</fullName>
    </submittedName>
</protein>
<dbReference type="InterPro" id="IPR005097">
    <property type="entry name" value="Sacchrp_dh_NADP-bd"/>
</dbReference>
<sequence>MTARRVVFIGAAGEMCKVAIERFARAGGDWHLLLCDIRPELLQPLVKRLPPGRVTVRRLDLHDRQDLREVVEGAALVVLGAGPYIRTSEPVISACVEAKVPYLDFDDDVESTQHALGLADQAQEAGIPLYIGCGASPGMSNVMVVDAASELDTVEDIEMFWTVGDERPDVGRAVIHHLMHIAAGDCLTWENGGPVHHESYVETGTAPMGGGLGETLLYETAHPEPVTLPRRYPEARRVRCLGGMDPAPVNGLVKGLGQAIQSGDMTSDEAVDFMMDIVKSRPGTLTGWRHALRGMAGQVRRGESGAGEMLKFLGASALRRRYTWRGGLLARVTGTRGGRPAVAVRRTPVSGPGAYLTASMATVTGTACAAFMVLALDEAGKRAGSFAPEDWADPEAFYTALERVGTPRYEIVESLR</sequence>
<feature type="domain" description="Saccharopine dehydrogenase NADP binding" evidence="1">
    <location>
        <begin position="6"/>
        <end position="127"/>
    </location>
</feature>
<accession>A0ABW6J0S6</accession>
<proteinExistence type="predicted"/>